<keyword evidence="2" id="KW-1185">Reference proteome</keyword>
<gene>
    <name evidence="1" type="ordered locus">Ping_1487</name>
</gene>
<sequence length="58" mass="6615">MHFHNAAGQVMRLADNLTLKELHDMGIELTISEKVDPNHELWLSDEDIDALDTEKKDA</sequence>
<dbReference type="EMBL" id="CP000510">
    <property type="protein sequence ID" value="ABM03302.1"/>
    <property type="molecule type" value="Genomic_DNA"/>
</dbReference>
<protein>
    <submittedName>
        <fullName evidence="1">Uncharacterized protein</fullName>
    </submittedName>
</protein>
<dbReference type="HOGENOM" id="CLU_199163_1_0_6"/>
<dbReference type="Proteomes" id="UP000000639">
    <property type="component" value="Chromosome"/>
</dbReference>
<dbReference type="RefSeq" id="WP_011769862.1">
    <property type="nucleotide sequence ID" value="NC_008709.1"/>
</dbReference>
<accession>A1SUY7</accession>
<organism evidence="1 2">
    <name type="scientific">Psychromonas ingrahamii (strain DSM 17664 / CCUG 51855 / 37)</name>
    <dbReference type="NCBI Taxonomy" id="357804"/>
    <lineage>
        <taxon>Bacteria</taxon>
        <taxon>Pseudomonadati</taxon>
        <taxon>Pseudomonadota</taxon>
        <taxon>Gammaproteobacteria</taxon>
        <taxon>Alteromonadales</taxon>
        <taxon>Psychromonadaceae</taxon>
        <taxon>Psychromonas</taxon>
    </lineage>
</organism>
<evidence type="ECO:0000313" key="2">
    <source>
        <dbReference type="Proteomes" id="UP000000639"/>
    </source>
</evidence>
<proteinExistence type="predicted"/>
<dbReference type="eggNOG" id="ENOG5033H1P">
    <property type="taxonomic scope" value="Bacteria"/>
</dbReference>
<dbReference type="KEGG" id="pin:Ping_1487"/>
<dbReference type="AlphaFoldDB" id="A1SUY7"/>
<name>A1SUY7_PSYIN</name>
<reference evidence="1 2" key="1">
    <citation type="submission" date="2007-01" db="EMBL/GenBank/DDBJ databases">
        <title>Complete sequence of Psychromonas ingrahamii 37.</title>
        <authorList>
            <consortium name="US DOE Joint Genome Institute"/>
            <person name="Copeland A."/>
            <person name="Lucas S."/>
            <person name="Lapidus A."/>
            <person name="Barry K."/>
            <person name="Detter J.C."/>
            <person name="Glavina del Rio T."/>
            <person name="Hammon N."/>
            <person name="Israni S."/>
            <person name="Dalin E."/>
            <person name="Tice H."/>
            <person name="Pitluck S."/>
            <person name="Thompson L.S."/>
            <person name="Brettin T."/>
            <person name="Bruce D."/>
            <person name="Han C."/>
            <person name="Tapia R."/>
            <person name="Schmutz J."/>
            <person name="Larimer F."/>
            <person name="Land M."/>
            <person name="Hauser L."/>
            <person name="Kyrpides N."/>
            <person name="Ivanova N."/>
            <person name="Staley J."/>
            <person name="Richardson P."/>
        </authorList>
    </citation>
    <scope>NUCLEOTIDE SEQUENCE [LARGE SCALE GENOMIC DNA]</scope>
    <source>
        <strain evidence="1 2">37</strain>
    </source>
</reference>
<evidence type="ECO:0000313" key="1">
    <source>
        <dbReference type="EMBL" id="ABM03302.1"/>
    </source>
</evidence>